<gene>
    <name evidence="3" type="ORF">BEL05_01765</name>
</gene>
<evidence type="ECO:0000256" key="2">
    <source>
        <dbReference type="SAM" id="SignalP"/>
    </source>
</evidence>
<comment type="caution">
    <text evidence="3">The sequence shown here is derived from an EMBL/GenBank/DDBJ whole genome shotgun (WGS) entry which is preliminary data.</text>
</comment>
<evidence type="ECO:0000313" key="3">
    <source>
        <dbReference type="EMBL" id="OEG74866.1"/>
    </source>
</evidence>
<feature type="region of interest" description="Disordered" evidence="1">
    <location>
        <begin position="50"/>
        <end position="118"/>
    </location>
</feature>
<proteinExistence type="predicted"/>
<keyword evidence="2" id="KW-0732">Signal</keyword>
<accession>A0A1E5IWH8</accession>
<name>A0A1E5IWH8_SHECO</name>
<dbReference type="EMBL" id="MCBT01000015">
    <property type="protein sequence ID" value="OEG74866.1"/>
    <property type="molecule type" value="Genomic_DNA"/>
</dbReference>
<sequence>MTRQHCYLALGLCCVLGLVMPHTVTAKEHKTLTQKADDSRQLSRQIEQEQLDKARQAANDTSQREQEVLKRQADGDWEVEQRDKAQKQFNERESREEKYLREAKEAAAKARKIPKPTK</sequence>
<dbReference type="STRING" id="23.BEL05_01765"/>
<feature type="signal peptide" evidence="2">
    <location>
        <begin position="1"/>
        <end position="26"/>
    </location>
</feature>
<evidence type="ECO:0000256" key="1">
    <source>
        <dbReference type="SAM" id="MobiDB-lite"/>
    </source>
</evidence>
<protein>
    <submittedName>
        <fullName evidence="3">Uncharacterized protein</fullName>
    </submittedName>
</protein>
<dbReference type="Proteomes" id="UP000095230">
    <property type="component" value="Unassembled WGS sequence"/>
</dbReference>
<reference evidence="3 4" key="1">
    <citation type="submission" date="2016-07" db="EMBL/GenBank/DDBJ databases">
        <title>Whole-genome of two Shewanella species isolated from a digestive organ of sea cucumber Apostichopus japonicus Selenka 1867.</title>
        <authorList>
            <person name="Hong H.-H."/>
            <person name="Choi H."/>
            <person name="Cheon S."/>
            <person name="Oh J.-S."/>
            <person name="Lee H.-G."/>
            <person name="Park C."/>
        </authorList>
    </citation>
    <scope>NUCLEOTIDE SEQUENCE [LARGE SCALE GENOMIC DNA]</scope>
    <source>
        <strain evidence="3 4">CSB03KR</strain>
    </source>
</reference>
<organism evidence="3 4">
    <name type="scientific">Shewanella colwelliana</name>
    <name type="common">Alteromonas colwelliana</name>
    <dbReference type="NCBI Taxonomy" id="23"/>
    <lineage>
        <taxon>Bacteria</taxon>
        <taxon>Pseudomonadati</taxon>
        <taxon>Pseudomonadota</taxon>
        <taxon>Gammaproteobacteria</taxon>
        <taxon>Alteromonadales</taxon>
        <taxon>Shewanellaceae</taxon>
        <taxon>Shewanella</taxon>
    </lineage>
</organism>
<feature type="chain" id="PRO_5009179296" evidence="2">
    <location>
        <begin position="27"/>
        <end position="118"/>
    </location>
</feature>
<feature type="compositionally biased region" description="Basic and acidic residues" evidence="1">
    <location>
        <begin position="62"/>
        <end position="108"/>
    </location>
</feature>
<feature type="compositionally biased region" description="Basic residues" evidence="1">
    <location>
        <begin position="109"/>
        <end position="118"/>
    </location>
</feature>
<dbReference type="AlphaFoldDB" id="A0A1E5IWH8"/>
<evidence type="ECO:0000313" key="4">
    <source>
        <dbReference type="Proteomes" id="UP000095230"/>
    </source>
</evidence>